<dbReference type="InterPro" id="IPR011856">
    <property type="entry name" value="tRNA_endonuc-like_dom_sf"/>
</dbReference>
<keyword evidence="4" id="KW-1185">Reference proteome</keyword>
<dbReference type="PANTHER" id="PTHR30547:SF5">
    <property type="entry name" value="NUCLEASE YHCG-RELATED"/>
    <property type="match status" value="1"/>
</dbReference>
<protein>
    <submittedName>
        <fullName evidence="3">DUF1016 domain-containing protein</fullName>
    </submittedName>
</protein>
<dbReference type="InterPro" id="IPR053148">
    <property type="entry name" value="PD-DEXK-like_domain"/>
</dbReference>
<dbReference type="Pfam" id="PF06250">
    <property type="entry name" value="YhcG_C"/>
    <property type="match status" value="1"/>
</dbReference>
<dbReference type="InterPro" id="IPR009362">
    <property type="entry name" value="YhcG_C"/>
</dbReference>
<feature type="domain" description="YhcG N-terminal" evidence="2">
    <location>
        <begin position="17"/>
        <end position="153"/>
    </location>
</feature>
<dbReference type="GO" id="GO:0003676">
    <property type="term" value="F:nucleic acid binding"/>
    <property type="evidence" value="ECO:0007669"/>
    <property type="project" value="InterPro"/>
</dbReference>
<dbReference type="Gene3D" id="3.40.1350.10">
    <property type="match status" value="1"/>
</dbReference>
<dbReference type="Pfam" id="PF17761">
    <property type="entry name" value="DUF1016_N"/>
    <property type="match status" value="1"/>
</dbReference>
<organism evidence="3 4">
    <name type="scientific">Desulfobotulus mexicanus</name>
    <dbReference type="NCBI Taxonomy" id="2586642"/>
    <lineage>
        <taxon>Bacteria</taxon>
        <taxon>Pseudomonadati</taxon>
        <taxon>Thermodesulfobacteriota</taxon>
        <taxon>Desulfobacteria</taxon>
        <taxon>Desulfobacterales</taxon>
        <taxon>Desulfobacteraceae</taxon>
        <taxon>Desulfobotulus</taxon>
    </lineage>
</organism>
<reference evidence="3 4" key="1">
    <citation type="submission" date="2019-06" db="EMBL/GenBank/DDBJ databases">
        <title>Desulfobotulus mexicanus sp. nov., a novel sulfate-reducing bacterium isolated from the sediment of an alkaline crater lake in Mexico.</title>
        <authorList>
            <person name="Hirschler-Rea A."/>
        </authorList>
    </citation>
    <scope>NUCLEOTIDE SEQUENCE [LARGE SCALE GENOMIC DNA]</scope>
    <source>
        <strain evidence="3 4">PAR22N</strain>
    </source>
</reference>
<evidence type="ECO:0000259" key="1">
    <source>
        <dbReference type="Pfam" id="PF06250"/>
    </source>
</evidence>
<sequence length="359" mass="41921">MTQTDPPVVPVDRLYKDIRYLIESARSHVVTQVNQALVFTYWQIGKTITTEVMNDGRAQYGAATMDVLAEKLVVEYGQGYGRRNLFRMTKFYQHFPNIEIVTTVSAQLSWSHFVEIIRFEDAIKRAFYIRMATDGRWSVRTLRERMDGMLFERTAISKQPEALIQQELAQLQQKPENASPALFLKDPYLLDFLDLKDNFTEKDLENAILMELERFLLELGSDFALMGRQKRIQIGGNDYYLDLLFYHRKLKRLVLIELKLGDFRPEYKGQVELYLKWLAKYEQQQGEHSPIAIILCSGKDTEVVELMDLEPDNIHIGEYWLKLPPKKVLQAKLHKAMTEARARLDLLHERGPEASQEKE</sequence>
<dbReference type="EMBL" id="VDMB01000014">
    <property type="protein sequence ID" value="TYT74137.1"/>
    <property type="molecule type" value="Genomic_DNA"/>
</dbReference>
<dbReference type="AlphaFoldDB" id="A0A5S5MEM4"/>
<dbReference type="InterPro" id="IPR041527">
    <property type="entry name" value="YhcG_N"/>
</dbReference>
<evidence type="ECO:0000259" key="2">
    <source>
        <dbReference type="Pfam" id="PF17761"/>
    </source>
</evidence>
<comment type="caution">
    <text evidence="3">The sequence shown here is derived from an EMBL/GenBank/DDBJ whole genome shotgun (WGS) entry which is preliminary data.</text>
</comment>
<accession>A0A5S5MEM4</accession>
<dbReference type="Proteomes" id="UP000321899">
    <property type="component" value="Unassembled WGS sequence"/>
</dbReference>
<feature type="domain" description="YhcG PDDEXK nuclease" evidence="1">
    <location>
        <begin position="183"/>
        <end position="333"/>
    </location>
</feature>
<name>A0A5S5MEM4_9BACT</name>
<evidence type="ECO:0000313" key="4">
    <source>
        <dbReference type="Proteomes" id="UP000321899"/>
    </source>
</evidence>
<dbReference type="PANTHER" id="PTHR30547">
    <property type="entry name" value="UNCHARACTERIZED PROTEIN YHCG-RELATED"/>
    <property type="match status" value="1"/>
</dbReference>
<proteinExistence type="predicted"/>
<dbReference type="RefSeq" id="WP_139449299.1">
    <property type="nucleotide sequence ID" value="NZ_VDMB01000014.1"/>
</dbReference>
<dbReference type="OrthoDB" id="9801263at2"/>
<gene>
    <name evidence="3" type="ORF">FIM25_11160</name>
</gene>
<evidence type="ECO:0000313" key="3">
    <source>
        <dbReference type="EMBL" id="TYT74137.1"/>
    </source>
</evidence>